<gene>
    <name evidence="14" type="ORF">HMPREF9257_1628</name>
</gene>
<evidence type="ECO:0000313" key="14">
    <source>
        <dbReference type="EMBL" id="EFR30986.1"/>
    </source>
</evidence>
<dbReference type="PIRSF" id="PIRSF006603">
    <property type="entry name" value="DinF"/>
    <property type="match status" value="1"/>
</dbReference>
<dbReference type="eggNOG" id="COG0534">
    <property type="taxonomic scope" value="Bacteria"/>
</dbReference>
<evidence type="ECO:0000256" key="11">
    <source>
        <dbReference type="ARBA" id="ARBA00023136"/>
    </source>
</evidence>
<feature type="transmembrane region" description="Helical" evidence="13">
    <location>
        <begin position="197"/>
        <end position="220"/>
    </location>
</feature>
<keyword evidence="6" id="KW-0050">Antiport</keyword>
<dbReference type="GO" id="GO:0005886">
    <property type="term" value="C:plasma membrane"/>
    <property type="evidence" value="ECO:0007669"/>
    <property type="project" value="UniProtKB-SubCell"/>
</dbReference>
<organism evidence="14 15">
    <name type="scientific">Eremococcus coleocola ACS-139-V-Col8</name>
    <dbReference type="NCBI Taxonomy" id="908337"/>
    <lineage>
        <taxon>Bacteria</taxon>
        <taxon>Bacillati</taxon>
        <taxon>Bacillota</taxon>
        <taxon>Bacilli</taxon>
        <taxon>Lactobacillales</taxon>
        <taxon>Aerococcaceae</taxon>
        <taxon>Eremococcus</taxon>
    </lineage>
</organism>
<evidence type="ECO:0000256" key="10">
    <source>
        <dbReference type="ARBA" id="ARBA00023065"/>
    </source>
</evidence>
<keyword evidence="9 13" id="KW-1133">Transmembrane helix</keyword>
<dbReference type="InterPro" id="IPR002528">
    <property type="entry name" value="MATE_fam"/>
</dbReference>
<dbReference type="CDD" id="cd13138">
    <property type="entry name" value="MATE_yoeA_like"/>
    <property type="match status" value="1"/>
</dbReference>
<reference evidence="14 15" key="1">
    <citation type="submission" date="2010-10" db="EMBL/GenBank/DDBJ databases">
        <authorList>
            <person name="Durkin A.S."/>
            <person name="Madupu R."/>
            <person name="Torralba M."/>
            <person name="Gillis M."/>
            <person name="Methe B."/>
            <person name="Sutton G."/>
            <person name="Nelson K.E."/>
        </authorList>
    </citation>
    <scope>NUCLEOTIDE SEQUENCE [LARGE SCALE GENOMIC DNA]</scope>
    <source>
        <strain evidence="14 15">ACS-139-V-Col8</strain>
    </source>
</reference>
<protein>
    <recommendedName>
        <fullName evidence="4">Probable multidrug resistance protein NorM</fullName>
    </recommendedName>
    <alternativeName>
        <fullName evidence="12">Multidrug-efflux transporter</fullName>
    </alternativeName>
</protein>
<dbReference type="NCBIfam" id="TIGR00797">
    <property type="entry name" value="matE"/>
    <property type="match status" value="1"/>
</dbReference>
<feature type="transmembrane region" description="Helical" evidence="13">
    <location>
        <begin position="241"/>
        <end position="263"/>
    </location>
</feature>
<evidence type="ECO:0000256" key="7">
    <source>
        <dbReference type="ARBA" id="ARBA00022475"/>
    </source>
</evidence>
<keyword evidence="8 13" id="KW-0812">Transmembrane</keyword>
<evidence type="ECO:0000256" key="1">
    <source>
        <dbReference type="ARBA" id="ARBA00003408"/>
    </source>
</evidence>
<keyword evidence="7" id="KW-1003">Cell membrane</keyword>
<dbReference type="PANTHER" id="PTHR43298">
    <property type="entry name" value="MULTIDRUG RESISTANCE PROTEIN NORM-RELATED"/>
    <property type="match status" value="1"/>
</dbReference>
<feature type="transmembrane region" description="Helical" evidence="13">
    <location>
        <begin position="52"/>
        <end position="85"/>
    </location>
</feature>
<evidence type="ECO:0000256" key="13">
    <source>
        <dbReference type="SAM" id="Phobius"/>
    </source>
</evidence>
<feature type="transmembrane region" description="Helical" evidence="13">
    <location>
        <begin position="425"/>
        <end position="442"/>
    </location>
</feature>
<accession>E4KPY9</accession>
<dbReference type="InterPro" id="IPR048279">
    <property type="entry name" value="MdtK-like"/>
</dbReference>
<dbReference type="STRING" id="908337.HMPREF9257_1628"/>
<feature type="transmembrane region" description="Helical" evidence="13">
    <location>
        <begin position="97"/>
        <end position="119"/>
    </location>
</feature>
<proteinExistence type="inferred from homology"/>
<keyword evidence="10" id="KW-0406">Ion transport</keyword>
<feature type="transmembrane region" description="Helical" evidence="13">
    <location>
        <begin position="360"/>
        <end position="379"/>
    </location>
</feature>
<dbReference type="Pfam" id="PF01554">
    <property type="entry name" value="MatE"/>
    <property type="match status" value="2"/>
</dbReference>
<evidence type="ECO:0000256" key="3">
    <source>
        <dbReference type="ARBA" id="ARBA00010199"/>
    </source>
</evidence>
<evidence type="ECO:0000256" key="9">
    <source>
        <dbReference type="ARBA" id="ARBA00022989"/>
    </source>
</evidence>
<dbReference type="GO" id="GO:0006811">
    <property type="term" value="P:monoatomic ion transport"/>
    <property type="evidence" value="ECO:0007669"/>
    <property type="project" value="UniProtKB-KW"/>
</dbReference>
<dbReference type="OrthoDB" id="9776324at2"/>
<dbReference type="GO" id="GO:0042910">
    <property type="term" value="F:xenobiotic transmembrane transporter activity"/>
    <property type="evidence" value="ECO:0007669"/>
    <property type="project" value="InterPro"/>
</dbReference>
<comment type="caution">
    <text evidence="14">The sequence shown here is derived from an EMBL/GenBank/DDBJ whole genome shotgun (WGS) entry which is preliminary data.</text>
</comment>
<comment type="function">
    <text evidence="1">Multidrug efflux pump.</text>
</comment>
<evidence type="ECO:0000256" key="2">
    <source>
        <dbReference type="ARBA" id="ARBA00004651"/>
    </source>
</evidence>
<keyword evidence="11 13" id="KW-0472">Membrane</keyword>
<dbReference type="RefSeq" id="WP_006418189.1">
    <property type="nucleotide sequence ID" value="NZ_AENN01000015.1"/>
</dbReference>
<comment type="similarity">
    <text evidence="3">Belongs to the multi antimicrobial extrusion (MATE) (TC 2.A.66.1) family.</text>
</comment>
<sequence>MQASKQQLDLTQGPIIKSLLIFSLPIIISNLFQQLYGVMDSVIVGNFLGDQALASVGATTAIFELIVGFALGIGAGLSIIVARYYGARNYQMVKRATAASLIIGLIISLMVMVIGHFGLKPLLKVLNTPAEIFDQAFDYIYIILIFILVSFAYNLGAGLLRSIGNSMVPLLILVFTSFLNVGLDIFMITVLQMGVKGAAYATVISQAISVVITFIYIYKIAPVLVPTKQQFKNQPQLYQELMSQGMAMGFMSSIVSIGSVILQTSVNSFGVAVIGAHVTARRILFFFTMPTGSISTALTTFVSQNFGARQFERIRQSLFKSNLMCILYCLVGSIFMIFVTKNLMHLLTGSNDPVLLNTGFQYIMWALPFTPFLSVLMNYRNGLQGLGIKRDPLMSSVIEMIGKILFVIFLIPTLGYLGVMITEPILWTIMAIQLTIAYFVKAKPILTHPSKEE</sequence>
<feature type="transmembrane region" description="Helical" evidence="13">
    <location>
        <begin position="139"/>
        <end position="160"/>
    </location>
</feature>
<feature type="transmembrane region" description="Helical" evidence="13">
    <location>
        <begin position="400"/>
        <end position="419"/>
    </location>
</feature>
<feature type="transmembrane region" description="Helical" evidence="13">
    <location>
        <begin position="167"/>
        <end position="191"/>
    </location>
</feature>
<evidence type="ECO:0000256" key="12">
    <source>
        <dbReference type="ARBA" id="ARBA00031636"/>
    </source>
</evidence>
<evidence type="ECO:0000256" key="4">
    <source>
        <dbReference type="ARBA" id="ARBA00020268"/>
    </source>
</evidence>
<keyword evidence="15" id="KW-1185">Reference proteome</keyword>
<keyword evidence="5" id="KW-0813">Transport</keyword>
<name>E4KPY9_9LACT</name>
<comment type="subcellular location">
    <subcellularLocation>
        <location evidence="2">Cell membrane</location>
        <topology evidence="2">Multi-pass membrane protein</topology>
    </subcellularLocation>
</comment>
<dbReference type="InterPro" id="IPR050222">
    <property type="entry name" value="MATE_MdtK"/>
</dbReference>
<feature type="transmembrane region" description="Helical" evidence="13">
    <location>
        <begin position="15"/>
        <end position="32"/>
    </location>
</feature>
<dbReference type="EMBL" id="AENN01000015">
    <property type="protein sequence ID" value="EFR30986.1"/>
    <property type="molecule type" value="Genomic_DNA"/>
</dbReference>
<dbReference type="PANTHER" id="PTHR43298:SF2">
    <property type="entry name" value="FMN_FAD EXPORTER YEEO-RELATED"/>
    <property type="match status" value="1"/>
</dbReference>
<dbReference type="AlphaFoldDB" id="E4KPY9"/>
<evidence type="ECO:0000256" key="8">
    <source>
        <dbReference type="ARBA" id="ARBA00022692"/>
    </source>
</evidence>
<feature type="transmembrane region" description="Helical" evidence="13">
    <location>
        <begin position="283"/>
        <end position="302"/>
    </location>
</feature>
<evidence type="ECO:0000256" key="5">
    <source>
        <dbReference type="ARBA" id="ARBA00022448"/>
    </source>
</evidence>
<dbReference type="GO" id="GO:0015297">
    <property type="term" value="F:antiporter activity"/>
    <property type="evidence" value="ECO:0007669"/>
    <property type="project" value="UniProtKB-KW"/>
</dbReference>
<dbReference type="Proteomes" id="UP000005990">
    <property type="component" value="Unassembled WGS sequence"/>
</dbReference>
<evidence type="ECO:0000313" key="15">
    <source>
        <dbReference type="Proteomes" id="UP000005990"/>
    </source>
</evidence>
<evidence type="ECO:0000256" key="6">
    <source>
        <dbReference type="ARBA" id="ARBA00022449"/>
    </source>
</evidence>
<feature type="transmembrane region" description="Helical" evidence="13">
    <location>
        <begin position="323"/>
        <end position="340"/>
    </location>
</feature>